<comment type="caution">
    <text evidence="4">The sequence shown here is derived from an EMBL/GenBank/DDBJ whole genome shotgun (WGS) entry which is preliminary data.</text>
</comment>
<dbReference type="EMBL" id="BSRI01000002">
    <property type="protein sequence ID" value="GLV56130.1"/>
    <property type="molecule type" value="Genomic_DNA"/>
</dbReference>
<gene>
    <name evidence="4" type="ORF">KDH_29730</name>
</gene>
<dbReference type="InterPro" id="IPR051199">
    <property type="entry name" value="LPS_LOS_Heptosyltrfase"/>
</dbReference>
<evidence type="ECO:0000256" key="2">
    <source>
        <dbReference type="ARBA" id="ARBA00022679"/>
    </source>
</evidence>
<name>A0ABQ6FPI1_9CHLR</name>
<sequence>MDKTIRSIGIFRALQLGDLLVTVPALRAIRHRFPQAEISLIGLPWAEAFSRQFSCYLDRFVQFPGYPGIRELPVDPARTQAFIEQQRAYKYDMLIQMHGSGKTSNPFVAAFGARITVGYYVEEDGPPRDLTVAAPYPETVPEIQRNLGLAALLGCDVSDTSLTFPLSAQDWQEAETLLAPILDTGRLCIGIHPGARPPSRRWPASYFAFVADTLAERYQAHIIVTGSPSDQSLIQEVISYMKTPVHNLAGKTSLGGLAAVLKHLHLFLSNDTGPAHLASAVRCPAITLFGPADYPRWAPLDDPVRVALRRPVACSPCSFFECPIDHRCLRWLSPSLVLRTAQAMLPRSRSTNDPPQDNQRQNVELLKRN</sequence>
<dbReference type="Gene3D" id="3.40.50.2000">
    <property type="entry name" value="Glycogen Phosphorylase B"/>
    <property type="match status" value="2"/>
</dbReference>
<accession>A0ABQ6FPI1</accession>
<dbReference type="InterPro" id="IPR002201">
    <property type="entry name" value="Glyco_trans_9"/>
</dbReference>
<reference evidence="4 5" key="1">
    <citation type="submission" date="2023-02" db="EMBL/GenBank/DDBJ databases">
        <title>Dictyobacter halimunensis sp. nov., a new member of the class Ktedonobacteria from forest soil in a geothermal area.</title>
        <authorList>
            <person name="Rachmania M.K."/>
            <person name="Ningsih F."/>
            <person name="Sakai Y."/>
            <person name="Yabe S."/>
            <person name="Yokota A."/>
            <person name="Sjamsuridzal W."/>
        </authorList>
    </citation>
    <scope>NUCLEOTIDE SEQUENCE [LARGE SCALE GENOMIC DNA]</scope>
    <source>
        <strain evidence="4 5">S3.2.2.5</strain>
    </source>
</reference>
<dbReference type="CDD" id="cd03789">
    <property type="entry name" value="GT9_LPS_heptosyltransferase"/>
    <property type="match status" value="1"/>
</dbReference>
<evidence type="ECO:0000256" key="3">
    <source>
        <dbReference type="SAM" id="MobiDB-lite"/>
    </source>
</evidence>
<protein>
    <submittedName>
        <fullName evidence="4">LPS biosynthesis-related glycosyltransferase</fullName>
    </submittedName>
</protein>
<evidence type="ECO:0000256" key="1">
    <source>
        <dbReference type="ARBA" id="ARBA00022676"/>
    </source>
</evidence>
<evidence type="ECO:0000313" key="5">
    <source>
        <dbReference type="Proteomes" id="UP001344906"/>
    </source>
</evidence>
<dbReference type="Pfam" id="PF01075">
    <property type="entry name" value="Glyco_transf_9"/>
    <property type="match status" value="1"/>
</dbReference>
<feature type="region of interest" description="Disordered" evidence="3">
    <location>
        <begin position="345"/>
        <end position="369"/>
    </location>
</feature>
<keyword evidence="5" id="KW-1185">Reference proteome</keyword>
<keyword evidence="2" id="KW-0808">Transferase</keyword>
<evidence type="ECO:0000313" key="4">
    <source>
        <dbReference type="EMBL" id="GLV56130.1"/>
    </source>
</evidence>
<proteinExistence type="predicted"/>
<dbReference type="RefSeq" id="WP_338251158.1">
    <property type="nucleotide sequence ID" value="NZ_BSRI01000002.1"/>
</dbReference>
<organism evidence="4 5">
    <name type="scientific">Dictyobacter halimunensis</name>
    <dbReference type="NCBI Taxonomy" id="3026934"/>
    <lineage>
        <taxon>Bacteria</taxon>
        <taxon>Bacillati</taxon>
        <taxon>Chloroflexota</taxon>
        <taxon>Ktedonobacteria</taxon>
        <taxon>Ktedonobacterales</taxon>
        <taxon>Dictyobacteraceae</taxon>
        <taxon>Dictyobacter</taxon>
    </lineage>
</organism>
<feature type="compositionally biased region" description="Polar residues" evidence="3">
    <location>
        <begin position="348"/>
        <end position="362"/>
    </location>
</feature>
<dbReference type="Proteomes" id="UP001344906">
    <property type="component" value="Unassembled WGS sequence"/>
</dbReference>
<dbReference type="PANTHER" id="PTHR30160">
    <property type="entry name" value="TETRAACYLDISACCHARIDE 4'-KINASE-RELATED"/>
    <property type="match status" value="1"/>
</dbReference>
<keyword evidence="1" id="KW-0328">Glycosyltransferase</keyword>
<dbReference type="SUPFAM" id="SSF53756">
    <property type="entry name" value="UDP-Glycosyltransferase/glycogen phosphorylase"/>
    <property type="match status" value="1"/>
</dbReference>